<comment type="caution">
    <text evidence="2">The sequence shown here is derived from an EMBL/GenBank/DDBJ whole genome shotgun (WGS) entry which is preliminary data.</text>
</comment>
<keyword evidence="3" id="KW-1185">Reference proteome</keyword>
<organism evidence="2 3">
    <name type="scientific">Aldrovandia affinis</name>
    <dbReference type="NCBI Taxonomy" id="143900"/>
    <lineage>
        <taxon>Eukaryota</taxon>
        <taxon>Metazoa</taxon>
        <taxon>Chordata</taxon>
        <taxon>Craniata</taxon>
        <taxon>Vertebrata</taxon>
        <taxon>Euteleostomi</taxon>
        <taxon>Actinopterygii</taxon>
        <taxon>Neopterygii</taxon>
        <taxon>Teleostei</taxon>
        <taxon>Notacanthiformes</taxon>
        <taxon>Halosauridae</taxon>
        <taxon>Aldrovandia</taxon>
    </lineage>
</organism>
<dbReference type="EMBL" id="JAINUG010000166">
    <property type="protein sequence ID" value="KAJ8390723.1"/>
    <property type="molecule type" value="Genomic_DNA"/>
</dbReference>
<reference evidence="2" key="1">
    <citation type="journal article" date="2023" name="Science">
        <title>Genome structures resolve the early diversification of teleost fishes.</title>
        <authorList>
            <person name="Parey E."/>
            <person name="Louis A."/>
            <person name="Montfort J."/>
            <person name="Bouchez O."/>
            <person name="Roques C."/>
            <person name="Iampietro C."/>
            <person name="Lluch J."/>
            <person name="Castinel A."/>
            <person name="Donnadieu C."/>
            <person name="Desvignes T."/>
            <person name="Floi Bucao C."/>
            <person name="Jouanno E."/>
            <person name="Wen M."/>
            <person name="Mejri S."/>
            <person name="Dirks R."/>
            <person name="Jansen H."/>
            <person name="Henkel C."/>
            <person name="Chen W.J."/>
            <person name="Zahm M."/>
            <person name="Cabau C."/>
            <person name="Klopp C."/>
            <person name="Thompson A.W."/>
            <person name="Robinson-Rechavi M."/>
            <person name="Braasch I."/>
            <person name="Lecointre G."/>
            <person name="Bobe J."/>
            <person name="Postlethwait J.H."/>
            <person name="Berthelot C."/>
            <person name="Roest Crollius H."/>
            <person name="Guiguen Y."/>
        </authorList>
    </citation>
    <scope>NUCLEOTIDE SEQUENCE</scope>
    <source>
        <strain evidence="2">NC1722</strain>
    </source>
</reference>
<evidence type="ECO:0000256" key="1">
    <source>
        <dbReference type="SAM" id="MobiDB-lite"/>
    </source>
</evidence>
<protein>
    <submittedName>
        <fullName evidence="2">Uncharacterized protein</fullName>
    </submittedName>
</protein>
<dbReference type="Proteomes" id="UP001221898">
    <property type="component" value="Unassembled WGS sequence"/>
</dbReference>
<sequence>MLSGIIPEGDSSVILTLIPATETTSLPSYTKERSTSDLVLEAESQVPGHSVTSKRAPKSPVQTHPSQKVRTDKVFKRQETVEEMACTLKQINNHLADVSTSL</sequence>
<accession>A0AAD7RV38</accession>
<name>A0AAD7RV38_9TELE</name>
<dbReference type="AlphaFoldDB" id="A0AAD7RV38"/>
<evidence type="ECO:0000313" key="2">
    <source>
        <dbReference type="EMBL" id="KAJ8390723.1"/>
    </source>
</evidence>
<evidence type="ECO:0000313" key="3">
    <source>
        <dbReference type="Proteomes" id="UP001221898"/>
    </source>
</evidence>
<gene>
    <name evidence="2" type="ORF">AAFF_G00101030</name>
</gene>
<feature type="region of interest" description="Disordered" evidence="1">
    <location>
        <begin position="27"/>
        <end position="73"/>
    </location>
</feature>
<proteinExistence type="predicted"/>